<dbReference type="Proteomes" id="UP000271626">
    <property type="component" value="Chromosome"/>
</dbReference>
<evidence type="ECO:0000313" key="3">
    <source>
        <dbReference type="Proteomes" id="UP000271626"/>
    </source>
</evidence>
<proteinExistence type="predicted"/>
<accession>A0A3P8KIF6</accession>
<dbReference type="EMBL" id="LR131273">
    <property type="protein sequence ID" value="VDR40098.1"/>
    <property type="molecule type" value="Genomic_DNA"/>
</dbReference>
<organism evidence="2 3">
    <name type="scientific">Tsukamurella paurometabola</name>
    <name type="common">Corynebacterium paurometabolum</name>
    <dbReference type="NCBI Taxonomy" id="2061"/>
    <lineage>
        <taxon>Bacteria</taxon>
        <taxon>Bacillati</taxon>
        <taxon>Actinomycetota</taxon>
        <taxon>Actinomycetes</taxon>
        <taxon>Mycobacteriales</taxon>
        <taxon>Tsukamurellaceae</taxon>
        <taxon>Tsukamurella</taxon>
    </lineage>
</organism>
<evidence type="ECO:0000313" key="2">
    <source>
        <dbReference type="EMBL" id="VDR40098.1"/>
    </source>
</evidence>
<reference evidence="2 3" key="1">
    <citation type="submission" date="2018-12" db="EMBL/GenBank/DDBJ databases">
        <authorList>
            <consortium name="Pathogen Informatics"/>
        </authorList>
    </citation>
    <scope>NUCLEOTIDE SEQUENCE [LARGE SCALE GENOMIC DNA]</scope>
    <source>
        <strain evidence="2 3">NCTC10741</strain>
    </source>
</reference>
<name>A0A3P8KIF6_TSUPA</name>
<feature type="region of interest" description="Disordered" evidence="1">
    <location>
        <begin position="97"/>
        <end position="122"/>
    </location>
</feature>
<dbReference type="RefSeq" id="WP_126197125.1">
    <property type="nucleotide sequence ID" value="NZ_CP085954.1"/>
</dbReference>
<sequence length="226" mass="24988">MTESTALVQLDEPIQFRTVAAVEDQLLEMLPESEFTPAQLARIAAVAREKHPDRRTQLVAILDAAAREAAAHPPADDSPALKALDRFRAEYDPQIEVEPGAQHPWLEENRPHWSDPSRDHLGERGSKAISKFDVQWTSTPLKIPLSRSYGQKTDEGGFKAAYVSASLVQMAGGNREPGIRLARLGFYRDGEPVPHHDRARFVLSLDEAAATARALLLLVDAAREEV</sequence>
<dbReference type="OrthoDB" id="4773984at2"/>
<protein>
    <submittedName>
        <fullName evidence="2">Uncharacterized protein</fullName>
    </submittedName>
</protein>
<gene>
    <name evidence="2" type="ORF">NCTC10741_03252</name>
</gene>
<dbReference type="AlphaFoldDB" id="A0A3P8KIF6"/>
<feature type="compositionally biased region" description="Basic and acidic residues" evidence="1">
    <location>
        <begin position="105"/>
        <end position="122"/>
    </location>
</feature>
<evidence type="ECO:0000256" key="1">
    <source>
        <dbReference type="SAM" id="MobiDB-lite"/>
    </source>
</evidence>